<comment type="caution">
    <text evidence="1">The sequence shown here is derived from an EMBL/GenBank/DDBJ whole genome shotgun (WGS) entry which is preliminary data.</text>
</comment>
<proteinExistence type="predicted"/>
<dbReference type="InterPro" id="IPR027417">
    <property type="entry name" value="P-loop_NTPase"/>
</dbReference>
<dbReference type="SUPFAM" id="SSF52540">
    <property type="entry name" value="P-loop containing nucleoside triphosphate hydrolases"/>
    <property type="match status" value="1"/>
</dbReference>
<dbReference type="PRINTS" id="PR00364">
    <property type="entry name" value="DISEASERSIST"/>
</dbReference>
<dbReference type="Gene3D" id="3.40.50.300">
    <property type="entry name" value="P-loop containing nucleotide triphosphate hydrolases"/>
    <property type="match status" value="1"/>
</dbReference>
<evidence type="ECO:0008006" key="3">
    <source>
        <dbReference type="Google" id="ProtNLM"/>
    </source>
</evidence>
<accession>A0ABS6YF64</accession>
<evidence type="ECO:0000313" key="2">
    <source>
        <dbReference type="Proteomes" id="UP001197114"/>
    </source>
</evidence>
<keyword evidence="2" id="KW-1185">Reference proteome</keyword>
<gene>
    <name evidence="1" type="ORF">GKQ77_00405</name>
</gene>
<protein>
    <recommendedName>
        <fullName evidence="3">NB-ARC domain-containing protein</fullName>
    </recommendedName>
</protein>
<dbReference type="RefSeq" id="WP_219686558.1">
    <property type="nucleotide sequence ID" value="NZ_WMBF01000002.1"/>
</dbReference>
<evidence type="ECO:0000313" key="1">
    <source>
        <dbReference type="EMBL" id="MBW5420046.1"/>
    </source>
</evidence>
<dbReference type="PANTHER" id="PTHR47691:SF3">
    <property type="entry name" value="HTH-TYPE TRANSCRIPTIONAL REGULATOR RV0890C-RELATED"/>
    <property type="match status" value="1"/>
</dbReference>
<sequence>MAYSDVVLSPQHARTPEDFIRLLRRLRAWSELTYRELEVRARRCGLHLARSTTAAVLGRGALPRAGFVRAYVAACGLPPEPWLDARQRIAASCEEASGPVEAAVPRVPAQLPGDLADFTGREEQRRAVARELTPAAATLRGVVPVVAVTGMAGIGKTALAVHTAHALTDRFPDGRLFVDLRGTSRAPAEPGEVLVRFLRALGVAPAAPVRDSVEELAALYRTVTAGRALLVVLDNAASERQVRPLLPGVGGPAVLVTSRNRLTTMGPSRAVELGPLSAEHGMRVLARIAGADRVAAEPEAAADIVRLCGRCPLALRVAGTRLACRGQWPLDRLAELLRDERGRLDELAIGDLAVRDSLAPGYATLPVATRRAFRLVARLGTAVFSAEAAAVLLDCPVDVAEAYLEALVDASLLTTAPADGAERAGRGARYRMHDLVQLYAWERAVAEGSAA</sequence>
<dbReference type="EMBL" id="WMBF01000002">
    <property type="protein sequence ID" value="MBW5420046.1"/>
    <property type="molecule type" value="Genomic_DNA"/>
</dbReference>
<dbReference type="Proteomes" id="UP001197114">
    <property type="component" value="Unassembled WGS sequence"/>
</dbReference>
<reference evidence="1 2" key="1">
    <citation type="submission" date="2019-11" db="EMBL/GenBank/DDBJ databases">
        <authorList>
            <person name="Ay H."/>
        </authorList>
    </citation>
    <scope>NUCLEOTIDE SEQUENCE [LARGE SCALE GENOMIC DNA]</scope>
    <source>
        <strain evidence="1 2">BG9H</strain>
    </source>
</reference>
<organism evidence="1 2">
    <name type="scientific">Streptomyces anatolicus</name>
    <dbReference type="NCBI Taxonomy" id="2675858"/>
    <lineage>
        <taxon>Bacteria</taxon>
        <taxon>Bacillati</taxon>
        <taxon>Actinomycetota</taxon>
        <taxon>Actinomycetes</taxon>
        <taxon>Kitasatosporales</taxon>
        <taxon>Streptomycetaceae</taxon>
        <taxon>Streptomyces</taxon>
    </lineage>
</organism>
<name>A0ABS6YF64_9ACTN</name>
<dbReference type="PANTHER" id="PTHR47691">
    <property type="entry name" value="REGULATOR-RELATED"/>
    <property type="match status" value="1"/>
</dbReference>